<evidence type="ECO:0000259" key="3">
    <source>
        <dbReference type="Pfam" id="PF01612"/>
    </source>
</evidence>
<name>A0A4Y7JW53_PAPSO</name>
<dbReference type="Pfam" id="PF01612">
    <property type="entry name" value="DNA_pol_A_exo1"/>
    <property type="match status" value="1"/>
</dbReference>
<gene>
    <name evidence="4" type="ORF">C5167_007972</name>
</gene>
<evidence type="ECO:0000256" key="2">
    <source>
        <dbReference type="ARBA" id="ARBA00022801"/>
    </source>
</evidence>
<keyword evidence="5" id="KW-1185">Reference proteome</keyword>
<dbReference type="PANTHER" id="PTHR13620:SF105">
    <property type="entry name" value="OS01G0737700 PROTEIN"/>
    <property type="match status" value="1"/>
</dbReference>
<dbReference type="PANTHER" id="PTHR13620">
    <property type="entry name" value="3-5 EXONUCLEASE"/>
    <property type="match status" value="1"/>
</dbReference>
<dbReference type="InterPro" id="IPR012337">
    <property type="entry name" value="RNaseH-like_sf"/>
</dbReference>
<keyword evidence="1" id="KW-0540">Nuclease</keyword>
<dbReference type="GO" id="GO:0003676">
    <property type="term" value="F:nucleic acid binding"/>
    <property type="evidence" value="ECO:0007669"/>
    <property type="project" value="InterPro"/>
</dbReference>
<accession>A0A4Y7JW53</accession>
<proteinExistence type="predicted"/>
<organism evidence="4 5">
    <name type="scientific">Papaver somniferum</name>
    <name type="common">Opium poppy</name>
    <dbReference type="NCBI Taxonomy" id="3469"/>
    <lineage>
        <taxon>Eukaryota</taxon>
        <taxon>Viridiplantae</taxon>
        <taxon>Streptophyta</taxon>
        <taxon>Embryophyta</taxon>
        <taxon>Tracheophyta</taxon>
        <taxon>Spermatophyta</taxon>
        <taxon>Magnoliopsida</taxon>
        <taxon>Ranunculales</taxon>
        <taxon>Papaveraceae</taxon>
        <taxon>Papaveroideae</taxon>
        <taxon>Papaver</taxon>
    </lineage>
</organism>
<dbReference type="STRING" id="3469.A0A4Y7JW53"/>
<evidence type="ECO:0000313" key="5">
    <source>
        <dbReference type="Proteomes" id="UP000316621"/>
    </source>
</evidence>
<dbReference type="Proteomes" id="UP000316621">
    <property type="component" value="Chromosome 6"/>
</dbReference>
<evidence type="ECO:0000313" key="4">
    <source>
        <dbReference type="EMBL" id="RZC64282.1"/>
    </source>
</evidence>
<protein>
    <recommendedName>
        <fullName evidence="3">3'-5' exonuclease domain-containing protein</fullName>
    </recommendedName>
</protein>
<dbReference type="InterPro" id="IPR036397">
    <property type="entry name" value="RNaseH_sf"/>
</dbReference>
<feature type="domain" description="3'-5' exonuclease" evidence="3">
    <location>
        <begin position="4"/>
        <end position="155"/>
    </location>
</feature>
<dbReference type="GO" id="GO:0005634">
    <property type="term" value="C:nucleus"/>
    <property type="evidence" value="ECO:0007669"/>
    <property type="project" value="TreeGrafter"/>
</dbReference>
<dbReference type="EMBL" id="CM010720">
    <property type="protein sequence ID" value="RZC64282.1"/>
    <property type="molecule type" value="Genomic_DNA"/>
</dbReference>
<dbReference type="Gene3D" id="3.30.420.10">
    <property type="entry name" value="Ribonuclease H-like superfamily/Ribonuclease H"/>
    <property type="match status" value="1"/>
</dbReference>
<dbReference type="GO" id="GO:0006139">
    <property type="term" value="P:nucleobase-containing compound metabolic process"/>
    <property type="evidence" value="ECO:0007669"/>
    <property type="project" value="InterPro"/>
</dbReference>
<dbReference type="SUPFAM" id="SSF53098">
    <property type="entry name" value="Ribonuclease H-like"/>
    <property type="match status" value="1"/>
</dbReference>
<dbReference type="GO" id="GO:0008408">
    <property type="term" value="F:3'-5' exonuclease activity"/>
    <property type="evidence" value="ECO:0007669"/>
    <property type="project" value="InterPro"/>
</dbReference>
<evidence type="ECO:0000256" key="1">
    <source>
        <dbReference type="ARBA" id="ARBA00022722"/>
    </source>
</evidence>
<dbReference type="AlphaFoldDB" id="A0A4Y7JW53"/>
<dbReference type="GO" id="GO:0005737">
    <property type="term" value="C:cytoplasm"/>
    <property type="evidence" value="ECO:0007669"/>
    <property type="project" value="TreeGrafter"/>
</dbReference>
<reference evidence="4 5" key="1">
    <citation type="journal article" date="2018" name="Science">
        <title>The opium poppy genome and morphinan production.</title>
        <authorList>
            <person name="Guo L."/>
            <person name="Winzer T."/>
            <person name="Yang X."/>
            <person name="Li Y."/>
            <person name="Ning Z."/>
            <person name="He Z."/>
            <person name="Teodor R."/>
            <person name="Lu Y."/>
            <person name="Bowser T.A."/>
            <person name="Graham I.A."/>
            <person name="Ye K."/>
        </authorList>
    </citation>
    <scope>NUCLEOTIDE SEQUENCE [LARGE SCALE GENOMIC DNA]</scope>
    <source>
        <strain evidence="5">cv. HN1</strain>
        <tissue evidence="4">Leaves</tissue>
    </source>
</reference>
<dbReference type="CDD" id="cd06141">
    <property type="entry name" value="WRN_exo"/>
    <property type="match status" value="1"/>
</dbReference>
<keyword evidence="2" id="KW-0378">Hydrolase</keyword>
<dbReference type="InterPro" id="IPR002562">
    <property type="entry name" value="3'-5'_exonuclease_dom"/>
</dbReference>
<sequence>MNLVLGLDIEWVRLRGHTGQRNKSVLQLSLAHKCMIFQFFDCDDKDDVPDSLDDKRIIFVGSGINQDARKLWVDWGLDVARSEDLAGLAEYKLGREDLYKYGLKFLMLEVLGKDLPKPQGITLSRSWDGALTENQIMYACLDAYASFKLGMELRRRKKVNGFNSGEI</sequence>
<dbReference type="Gramene" id="RZC64282">
    <property type="protein sequence ID" value="RZC64282"/>
    <property type="gene ID" value="C5167_007972"/>
</dbReference>
<dbReference type="InterPro" id="IPR051132">
    <property type="entry name" value="3-5_Exonuclease_domain"/>
</dbReference>